<protein>
    <submittedName>
        <fullName evidence="1">Uncharacterized protein</fullName>
    </submittedName>
</protein>
<dbReference type="EMBL" id="CP002629">
    <property type="protein sequence ID" value="AEB08916.1"/>
    <property type="molecule type" value="Genomic_DNA"/>
</dbReference>
<name>F2NH74_DESAR</name>
<dbReference type="KEGG" id="dao:Desac_1052"/>
<dbReference type="AlphaFoldDB" id="F2NH74"/>
<dbReference type="Proteomes" id="UP000000483">
    <property type="component" value="Chromosome"/>
</dbReference>
<gene>
    <name evidence="1" type="ordered locus">Desac_1052</name>
</gene>
<keyword evidence="2" id="KW-1185">Reference proteome</keyword>
<accession>F2NH74</accession>
<reference evidence="2" key="2">
    <citation type="submission" date="2011-03" db="EMBL/GenBank/DDBJ databases">
        <title>The complete genome of Desulfobacca acetoxidans DSM 11109.</title>
        <authorList>
            <consortium name="US DOE Joint Genome Institute (JGI-PGF)"/>
            <person name="Lucas S."/>
            <person name="Copeland A."/>
            <person name="Lapidus A."/>
            <person name="Bruce D."/>
            <person name="Goodwin L."/>
            <person name="Pitluck S."/>
            <person name="Peters L."/>
            <person name="Kyrpides N."/>
            <person name="Mavromatis K."/>
            <person name="Ivanova N."/>
            <person name="Ovchinnikova G."/>
            <person name="Teshima H."/>
            <person name="Detter J.C."/>
            <person name="Han C."/>
            <person name="Land M."/>
            <person name="Hauser L."/>
            <person name="Markowitz V."/>
            <person name="Cheng J.-F."/>
            <person name="Hugenholtz P."/>
            <person name="Woyke T."/>
            <person name="Wu D."/>
            <person name="Spring S."/>
            <person name="Schueler E."/>
            <person name="Brambilla E."/>
            <person name="Klenk H.-P."/>
            <person name="Eisen J.A."/>
        </authorList>
    </citation>
    <scope>NUCLEOTIDE SEQUENCE [LARGE SCALE GENOMIC DNA]</scope>
    <source>
        <strain evidence="2">ATCC 700848 / DSM 11109 / ASRB2</strain>
    </source>
</reference>
<dbReference type="HOGENOM" id="CLU_2422102_0_0_7"/>
<evidence type="ECO:0000313" key="2">
    <source>
        <dbReference type="Proteomes" id="UP000000483"/>
    </source>
</evidence>
<reference evidence="1 2" key="1">
    <citation type="journal article" date="2011" name="Stand. Genomic Sci.">
        <title>Complete genome sequence of the acetate-degrading sulfate reducer Desulfobacca acetoxidans type strain (ASRB2).</title>
        <authorList>
            <person name="Goker M."/>
            <person name="Teshima H."/>
            <person name="Lapidus A."/>
            <person name="Nolan M."/>
            <person name="Lucas S."/>
            <person name="Hammon N."/>
            <person name="Deshpande S."/>
            <person name="Cheng J.F."/>
            <person name="Tapia R."/>
            <person name="Han C."/>
            <person name="Goodwin L."/>
            <person name="Pitluck S."/>
            <person name="Huntemann M."/>
            <person name="Liolios K."/>
            <person name="Ivanova N."/>
            <person name="Pagani I."/>
            <person name="Mavromatis K."/>
            <person name="Ovchinikova G."/>
            <person name="Pati A."/>
            <person name="Chen A."/>
            <person name="Palaniappan K."/>
            <person name="Land M."/>
            <person name="Hauser L."/>
            <person name="Brambilla E.M."/>
            <person name="Rohde M."/>
            <person name="Spring S."/>
            <person name="Detter J.C."/>
            <person name="Woyke T."/>
            <person name="Bristow J."/>
            <person name="Eisen J.A."/>
            <person name="Markowitz V."/>
            <person name="Hugenholtz P."/>
            <person name="Kyrpides N.C."/>
            <person name="Klenk H.P."/>
        </authorList>
    </citation>
    <scope>NUCLEOTIDE SEQUENCE [LARGE SCALE GENOMIC DNA]</scope>
    <source>
        <strain evidence="2">ATCC 700848 / DSM 11109 / ASRB2</strain>
    </source>
</reference>
<organism evidence="1 2">
    <name type="scientific">Desulfobacca acetoxidans (strain ATCC 700848 / DSM 11109 / ASRB2)</name>
    <dbReference type="NCBI Taxonomy" id="880072"/>
    <lineage>
        <taxon>Bacteria</taxon>
        <taxon>Pseudomonadati</taxon>
        <taxon>Thermodesulfobacteriota</taxon>
        <taxon>Desulfobaccia</taxon>
        <taxon>Desulfobaccales</taxon>
        <taxon>Desulfobaccaceae</taxon>
        <taxon>Desulfobacca</taxon>
    </lineage>
</organism>
<sequence>MRPYNRWLFHEHFELVITISKLYAQLPVPNLLEILNLHFSKPSPPPDLNTSLNRPPWSKYDIDSLSEDFRLLFLHSINRTSDEQQSSDNNY</sequence>
<evidence type="ECO:0000313" key="1">
    <source>
        <dbReference type="EMBL" id="AEB08916.1"/>
    </source>
</evidence>
<proteinExistence type="predicted"/>